<feature type="compositionally biased region" description="Polar residues" evidence="13">
    <location>
        <begin position="441"/>
        <end position="450"/>
    </location>
</feature>
<dbReference type="GO" id="GO:0016887">
    <property type="term" value="F:ATP hydrolysis activity"/>
    <property type="evidence" value="ECO:0007669"/>
    <property type="project" value="InterPro"/>
</dbReference>
<dbReference type="GO" id="GO:0005634">
    <property type="term" value="C:nucleus"/>
    <property type="evidence" value="ECO:0007669"/>
    <property type="project" value="UniProtKB-SubCell"/>
</dbReference>
<dbReference type="InterPro" id="IPR003959">
    <property type="entry name" value="ATPase_AAA_core"/>
</dbReference>
<dbReference type="GO" id="GO:0005524">
    <property type="term" value="F:ATP binding"/>
    <property type="evidence" value="ECO:0007669"/>
    <property type="project" value="UniProtKB-UniRule"/>
</dbReference>
<evidence type="ECO:0000256" key="13">
    <source>
        <dbReference type="SAM" id="MobiDB-lite"/>
    </source>
</evidence>
<evidence type="ECO:0000256" key="10">
    <source>
        <dbReference type="ARBA" id="ARBA00054501"/>
    </source>
</evidence>
<dbReference type="Pfam" id="PF00533">
    <property type="entry name" value="BRCT"/>
    <property type="match status" value="1"/>
</dbReference>
<keyword evidence="4" id="KW-0597">Phosphoprotein</keyword>
<dbReference type="SMART" id="SM00292">
    <property type="entry name" value="BRCT"/>
    <property type="match status" value="1"/>
</dbReference>
<dbReference type="InterPro" id="IPR001357">
    <property type="entry name" value="BRCT_dom"/>
</dbReference>
<evidence type="ECO:0000256" key="11">
    <source>
        <dbReference type="ARBA" id="ARBA00064311"/>
    </source>
</evidence>
<dbReference type="SUPFAM" id="SSF52540">
    <property type="entry name" value="P-loop containing nucleoside triphosphate hydrolases"/>
    <property type="match status" value="1"/>
</dbReference>
<feature type="compositionally biased region" description="Basic and acidic residues" evidence="13">
    <location>
        <begin position="272"/>
        <end position="284"/>
    </location>
</feature>
<evidence type="ECO:0000313" key="15">
    <source>
        <dbReference type="Ensembl" id="ENSPMAP00000008609.1"/>
    </source>
</evidence>
<evidence type="ECO:0000256" key="6">
    <source>
        <dbReference type="ARBA" id="ARBA00022741"/>
    </source>
</evidence>
<comment type="subunit">
    <text evidence="11">Large subunit of the RFC complex, an heteropentameric complex consisting of RFC1 and four small subunits RFC2, RFC3, RFC4 and RFC5; the RFC complex interacts with PCNA and the interaction involves RFC1.</text>
</comment>
<evidence type="ECO:0000256" key="3">
    <source>
        <dbReference type="ARBA" id="ARBA00020401"/>
    </source>
</evidence>
<dbReference type="FunFam" id="1.20.272.10:FF:000005">
    <property type="entry name" value="Replication factor C subunit 1"/>
    <property type="match status" value="1"/>
</dbReference>
<evidence type="ECO:0000256" key="5">
    <source>
        <dbReference type="ARBA" id="ARBA00022705"/>
    </source>
</evidence>
<feature type="domain" description="BRCT" evidence="14">
    <location>
        <begin position="312"/>
        <end position="392"/>
    </location>
</feature>
<dbReference type="PANTHER" id="PTHR23389:SF6">
    <property type="entry name" value="REPLICATION FACTOR C SUBUNIT 1"/>
    <property type="match status" value="1"/>
</dbReference>
<dbReference type="Gene3D" id="3.40.50.300">
    <property type="entry name" value="P-loop containing nucleotide triphosphate hydrolases"/>
    <property type="match status" value="1"/>
</dbReference>
<evidence type="ECO:0000259" key="14">
    <source>
        <dbReference type="PROSITE" id="PS50172"/>
    </source>
</evidence>
<dbReference type="FunFam" id="3.40.50.300:FF:000395">
    <property type="entry name" value="Replication factor C subunit 1"/>
    <property type="match status" value="1"/>
</dbReference>
<dbReference type="CDD" id="cd00009">
    <property type="entry name" value="AAA"/>
    <property type="match status" value="1"/>
</dbReference>
<dbReference type="GO" id="GO:0006281">
    <property type="term" value="P:DNA repair"/>
    <property type="evidence" value="ECO:0007669"/>
    <property type="project" value="InterPro"/>
</dbReference>
<evidence type="ECO:0000256" key="7">
    <source>
        <dbReference type="ARBA" id="ARBA00022840"/>
    </source>
</evidence>
<proteinExistence type="inferred from homology"/>
<dbReference type="InterPro" id="IPR003593">
    <property type="entry name" value="AAA+_ATPase"/>
</dbReference>
<comment type="subcellular location">
    <subcellularLocation>
        <location evidence="1 12">Nucleus</location>
    </subcellularLocation>
</comment>
<evidence type="ECO:0000256" key="12">
    <source>
        <dbReference type="PIRNR" id="PIRNR036578"/>
    </source>
</evidence>
<keyword evidence="8" id="KW-0238">DNA-binding</keyword>
<dbReference type="SMART" id="SM00382">
    <property type="entry name" value="AAA"/>
    <property type="match status" value="1"/>
</dbReference>
<keyword evidence="7 12" id="KW-0067">ATP-binding</keyword>
<dbReference type="PROSITE" id="PS50172">
    <property type="entry name" value="BRCT"/>
    <property type="match status" value="1"/>
</dbReference>
<protein>
    <recommendedName>
        <fullName evidence="3 12">Replication factor C subunit 1</fullName>
    </recommendedName>
</protein>
<dbReference type="Pfam" id="PF08519">
    <property type="entry name" value="RFC1"/>
    <property type="match status" value="1"/>
</dbReference>
<keyword evidence="6 12" id="KW-0547">Nucleotide-binding</keyword>
<feature type="compositionally biased region" description="Polar residues" evidence="13">
    <location>
        <begin position="103"/>
        <end position="115"/>
    </location>
</feature>
<dbReference type="Gene3D" id="1.20.272.10">
    <property type="match status" value="1"/>
</dbReference>
<dbReference type="FunFam" id="3.40.50.10190:FF:000001">
    <property type="entry name" value="Replication factor C subunit 1"/>
    <property type="match status" value="1"/>
</dbReference>
<sequence length="1077" mass="117409">MKKGKTKSASGKVPNGHARLPKSSPKNKPSEPRALSRSPRRGDKPQPAPAAATASRRHVEEKKLSPVKLVPTSVSEYFGTTSVQRSNRTLVAKRKAGSDSTDESFSPSEPTSAQDDVSKLEKQLHEDEEFARTLAMLDEEEVAPQHKKQQDARKTTYTYETRRHTLSHAHGPSSCPSATTLCYVRKRSPAKPTKAAPPPLVKFEPRVAPKRSPFKAAPLSAVKLSPVKKEIDRSPSLKGTAMGSPARTGSTETSPKSEVTLSTQMTLSPDVEFDKGLEDSEKKRQNVAAYRHYLSRDGPRALGSKEIPQPKGGENCLEGLTFVITGVLESLEREEARSLVERYGGKVTGNVSKRTDYLVVGRDPGNSKLDKAESCRVKQVDEDGLLELIRTRPGKKSKYTIAAETEDKLTKTSPEKPTKTSPDKPTSTSPDKPTKEAGGTDRTSTVTRKQLFSAVEQQRRTERTETGWAGRVTGRGPSAETRSPRKGSGPEVGGDSLLWVDRYRPQSLKNIIGQQGDQSPANKLLRWLRAWHSNHGGGSGGGRKAAPSVGRFRFGGKDDGSGLKAALLSGPPGVGKTTTAALVCQELGLSFVELNASDRRSKNSMKNEVATCLRNTSIEGFYHGSTAQTVSDRHVLLMDEVDGMAGNEDRGGIMELIALIKQSKVPVICMCNDRNHPKIRSLANYCFDLRFPRPRVEQIKGAMMSVAFKEGLKIPPAAMQEIILAANQDIRQVLHNLCVWSAREKALTYDQAKSDATSAKKDLKMGPFDVARKVFIADEETERMSLIDKSDLFFHDYSIAPLFVQENYVHVRPLAAGGNMKKHLTLLSKTADSIAQGDLIDRQIRSNQSWGLLPTQAIFASVIPGELMRGYMSQFPSFPSWLGRHSTTGKNARILQELTMHMSLRTHACQRAVNLEYLGALRNELARPLQTWGSEGVAQTLSLMDDYCLTKEDVDSLMEVSSYHGSTDPLAKLDPKVKAAFTRAYNKESHLTPYSLAVGPKKGRRGPGGGGTNEEGEDFDGAEGDGAAAVPDSASEHEDDMDISADAMIKQKKKPAKKASKETSSPSKAGTSSKAGT</sequence>
<feature type="region of interest" description="Disordered" evidence="13">
    <location>
        <begin position="137"/>
        <end position="177"/>
    </location>
</feature>
<feature type="region of interest" description="Disordered" evidence="13">
    <location>
        <begin position="1"/>
        <end position="124"/>
    </location>
</feature>
<feature type="region of interest" description="Disordered" evidence="13">
    <location>
        <begin position="397"/>
        <end position="498"/>
    </location>
</feature>
<comment type="similarity">
    <text evidence="2 12">Belongs to the activator 1 large subunit family.</text>
</comment>
<dbReference type="CDD" id="cd18140">
    <property type="entry name" value="HLD_clamp_RFC"/>
    <property type="match status" value="1"/>
</dbReference>
<name>S4RTR9_PETMA</name>
<feature type="compositionally biased region" description="Polar residues" evidence="13">
    <location>
        <begin position="72"/>
        <end position="89"/>
    </location>
</feature>
<dbReference type="GO" id="GO:0006260">
    <property type="term" value="P:DNA replication"/>
    <property type="evidence" value="ECO:0007669"/>
    <property type="project" value="UniProtKB-KW"/>
</dbReference>
<dbReference type="HOGENOM" id="CLU_003574_0_0_1"/>
<keyword evidence="9 12" id="KW-0539">Nucleus</keyword>
<dbReference type="GO" id="GO:0003689">
    <property type="term" value="F:DNA clamp loader activity"/>
    <property type="evidence" value="ECO:0007669"/>
    <property type="project" value="UniProtKB-UniRule"/>
</dbReference>
<feature type="region of interest" description="Disordered" evidence="13">
    <location>
        <begin position="227"/>
        <end position="284"/>
    </location>
</feature>
<dbReference type="GO" id="GO:0005663">
    <property type="term" value="C:DNA replication factor C complex"/>
    <property type="evidence" value="ECO:0007669"/>
    <property type="project" value="InterPro"/>
</dbReference>
<dbReference type="InterPro" id="IPR027417">
    <property type="entry name" value="P-loop_NTPase"/>
</dbReference>
<dbReference type="InterPro" id="IPR013725">
    <property type="entry name" value="DNA_replication_fac_RFC1_C"/>
</dbReference>
<dbReference type="Pfam" id="PF00004">
    <property type="entry name" value="AAA"/>
    <property type="match status" value="1"/>
</dbReference>
<reference evidence="15" key="2">
    <citation type="submission" date="2025-09" db="UniProtKB">
        <authorList>
            <consortium name="Ensembl"/>
        </authorList>
    </citation>
    <scope>IDENTIFICATION</scope>
</reference>
<reference evidence="15" key="1">
    <citation type="submission" date="2025-08" db="UniProtKB">
        <authorList>
            <consortium name="Ensembl"/>
        </authorList>
    </citation>
    <scope>IDENTIFICATION</scope>
</reference>
<feature type="compositionally biased region" description="Basic and acidic residues" evidence="13">
    <location>
        <begin position="405"/>
        <end position="422"/>
    </location>
</feature>
<dbReference type="CDD" id="cd17752">
    <property type="entry name" value="BRCT_RFC1"/>
    <property type="match status" value="1"/>
</dbReference>
<evidence type="ECO:0000256" key="8">
    <source>
        <dbReference type="ARBA" id="ARBA00023125"/>
    </source>
</evidence>
<feature type="region of interest" description="Disordered" evidence="13">
    <location>
        <begin position="995"/>
        <end position="1077"/>
    </location>
</feature>
<dbReference type="Pfam" id="PF25361">
    <property type="entry name" value="AAA_lid_RFC1"/>
    <property type="match status" value="1"/>
</dbReference>
<accession>S4RTR9</accession>
<comment type="function">
    <text evidence="10">Subunit of the replication factor C (RFC) complex which acts during elongation of primed DNA templates by DNA polymerases delta and epsilon, and is necessary for ATP-dependent loading of proliferating cell nuclear antigen (PCNA) onto primed DNA. This subunit binds to the primer-template junction. Binds the PO-B transcription element as well as other GA rich DNA sequences. Can bind single- or double-stranded DNA.</text>
</comment>
<dbReference type="Gene3D" id="1.10.8.60">
    <property type="match status" value="1"/>
</dbReference>
<dbReference type="GO" id="GO:0061860">
    <property type="term" value="F:DNA clamp unloader activity"/>
    <property type="evidence" value="ECO:0007669"/>
    <property type="project" value="TreeGrafter"/>
</dbReference>
<evidence type="ECO:0000256" key="4">
    <source>
        <dbReference type="ARBA" id="ARBA00022553"/>
    </source>
</evidence>
<dbReference type="SUPFAM" id="SSF52113">
    <property type="entry name" value="BRCT domain"/>
    <property type="match status" value="1"/>
</dbReference>
<dbReference type="Ensembl" id="ENSPMAT00000008647.1">
    <property type="protein sequence ID" value="ENSPMAP00000008609.1"/>
    <property type="gene ID" value="ENSPMAG00000007814.1"/>
</dbReference>
<dbReference type="InterPro" id="IPR047854">
    <property type="entry name" value="RFC_lid"/>
</dbReference>
<evidence type="ECO:0000256" key="2">
    <source>
        <dbReference type="ARBA" id="ARBA00006116"/>
    </source>
</evidence>
<dbReference type="GeneTree" id="ENSGT00730000111066"/>
<keyword evidence="5 12" id="KW-0235">DNA replication</keyword>
<evidence type="ECO:0000256" key="1">
    <source>
        <dbReference type="ARBA" id="ARBA00004123"/>
    </source>
</evidence>
<dbReference type="AlphaFoldDB" id="S4RTR9"/>
<dbReference type="InterPro" id="IPR008921">
    <property type="entry name" value="DNA_pol3_clamp-load_cplx_C"/>
</dbReference>
<dbReference type="OMA" id="QENYLHY"/>
<dbReference type="Gene3D" id="3.40.50.10190">
    <property type="entry name" value="BRCT domain"/>
    <property type="match status" value="1"/>
</dbReference>
<dbReference type="GO" id="GO:0003677">
    <property type="term" value="F:DNA binding"/>
    <property type="evidence" value="ECO:0007669"/>
    <property type="project" value="UniProtKB-KW"/>
</dbReference>
<dbReference type="STRING" id="7757.ENSPMAP00000008609"/>
<dbReference type="InterPro" id="IPR012178">
    <property type="entry name" value="RFC1"/>
</dbReference>
<dbReference type="FunFam" id="1.10.8.60:FF:000021">
    <property type="entry name" value="Replication factor C subunit 1"/>
    <property type="match status" value="1"/>
</dbReference>
<dbReference type="PIRSF" id="PIRSF036578">
    <property type="entry name" value="RFC1"/>
    <property type="match status" value="1"/>
</dbReference>
<feature type="compositionally biased region" description="Acidic residues" evidence="13">
    <location>
        <begin position="1014"/>
        <end position="1023"/>
    </location>
</feature>
<evidence type="ECO:0000256" key="9">
    <source>
        <dbReference type="ARBA" id="ARBA00023242"/>
    </source>
</evidence>
<dbReference type="PANTHER" id="PTHR23389">
    <property type="entry name" value="CHROMOSOME TRANSMISSION FIDELITY FACTOR 18"/>
    <property type="match status" value="1"/>
</dbReference>
<feature type="compositionally biased region" description="Polar residues" evidence="13">
    <location>
        <begin position="247"/>
        <end position="267"/>
    </location>
</feature>
<dbReference type="SUPFAM" id="SSF48019">
    <property type="entry name" value="post-AAA+ oligomerization domain-like"/>
    <property type="match status" value="1"/>
</dbReference>
<dbReference type="InterPro" id="IPR036420">
    <property type="entry name" value="BRCT_dom_sf"/>
</dbReference>
<organism evidence="15">
    <name type="scientific">Petromyzon marinus</name>
    <name type="common">Sea lamprey</name>
    <dbReference type="NCBI Taxonomy" id="7757"/>
    <lineage>
        <taxon>Eukaryota</taxon>
        <taxon>Metazoa</taxon>
        <taxon>Chordata</taxon>
        <taxon>Craniata</taxon>
        <taxon>Vertebrata</taxon>
        <taxon>Cyclostomata</taxon>
        <taxon>Hyperoartia</taxon>
        <taxon>Petromyzontiformes</taxon>
        <taxon>Petromyzontidae</taxon>
        <taxon>Petromyzon</taxon>
    </lineage>
</organism>